<comment type="caution">
    <text evidence="2">The sequence shown here is derived from an EMBL/GenBank/DDBJ whole genome shotgun (WGS) entry which is preliminary data.</text>
</comment>
<reference evidence="2" key="1">
    <citation type="submission" date="2021-04" db="EMBL/GenBank/DDBJ databases">
        <title>Sequencing of actinobacteria type strains.</title>
        <authorList>
            <person name="Nguyen G.-S."/>
            <person name="Wentzel A."/>
        </authorList>
    </citation>
    <scope>NUCLEOTIDE SEQUENCE</scope>
    <source>
        <strain evidence="2">DSM 42095</strain>
    </source>
</reference>
<proteinExistence type="predicted"/>
<accession>A0A8T4IIQ4</accession>
<keyword evidence="3" id="KW-1185">Reference proteome</keyword>
<keyword evidence="1" id="KW-1133">Transmembrane helix</keyword>
<evidence type="ECO:0000313" key="3">
    <source>
        <dbReference type="Proteomes" id="UP000675554"/>
    </source>
</evidence>
<sequence>MLLRLSVSQLPSRNGEFVFIMFFIIAVVISAVVGAVTYPLVRRDLSPRATLVATGCIAVAAGIGWVLTLFHVLVGCAAGLIVYLVARRFLTGTQAVAAGGAAYAVGTALSVGALMIALSGM</sequence>
<keyword evidence="1" id="KW-0472">Membrane</keyword>
<evidence type="ECO:0000313" key="2">
    <source>
        <dbReference type="EMBL" id="MBR7671789.1"/>
    </source>
</evidence>
<protein>
    <submittedName>
        <fullName evidence="2">Uncharacterized protein</fullName>
    </submittedName>
</protein>
<gene>
    <name evidence="2" type="ORF">KDA82_01790</name>
</gene>
<organism evidence="2 3">
    <name type="scientific">Streptomyces daliensis</name>
    <dbReference type="NCBI Taxonomy" id="299421"/>
    <lineage>
        <taxon>Bacteria</taxon>
        <taxon>Bacillati</taxon>
        <taxon>Actinomycetota</taxon>
        <taxon>Actinomycetes</taxon>
        <taxon>Kitasatosporales</taxon>
        <taxon>Streptomycetaceae</taxon>
        <taxon>Streptomyces</taxon>
    </lineage>
</organism>
<dbReference type="AlphaFoldDB" id="A0A8T4IIQ4"/>
<dbReference type="Proteomes" id="UP000675554">
    <property type="component" value="Unassembled WGS sequence"/>
</dbReference>
<name>A0A8T4IIQ4_9ACTN</name>
<evidence type="ECO:0000256" key="1">
    <source>
        <dbReference type="SAM" id="Phobius"/>
    </source>
</evidence>
<keyword evidence="1" id="KW-0812">Transmembrane</keyword>
<feature type="transmembrane region" description="Helical" evidence="1">
    <location>
        <begin position="97"/>
        <end position="118"/>
    </location>
</feature>
<dbReference type="EMBL" id="JAGSMN010000032">
    <property type="protein sequence ID" value="MBR7671789.1"/>
    <property type="molecule type" value="Genomic_DNA"/>
</dbReference>
<feature type="transmembrane region" description="Helical" evidence="1">
    <location>
        <begin position="20"/>
        <end position="40"/>
    </location>
</feature>
<feature type="transmembrane region" description="Helical" evidence="1">
    <location>
        <begin position="52"/>
        <end position="85"/>
    </location>
</feature>